<comment type="catalytic activity">
    <reaction evidence="10">
        <text>(2R)-2-phosphoglycerate = phosphoenolpyruvate + H2O</text>
        <dbReference type="Rhea" id="RHEA:10164"/>
        <dbReference type="ChEBI" id="CHEBI:15377"/>
        <dbReference type="ChEBI" id="CHEBI:58289"/>
        <dbReference type="ChEBI" id="CHEBI:58702"/>
        <dbReference type="EC" id="4.2.1.11"/>
    </reaction>
</comment>
<comment type="similarity">
    <text evidence="2 10">Belongs to the enolase family.</text>
</comment>
<feature type="domain" description="Enolase C-terminal TIM barrel" evidence="12">
    <location>
        <begin position="140"/>
        <end position="424"/>
    </location>
</feature>
<keyword evidence="15" id="KW-1185">Reference proteome</keyword>
<feature type="binding site" evidence="10 11">
    <location>
        <position position="311"/>
    </location>
    <ligand>
        <name>Mg(2+)</name>
        <dbReference type="ChEBI" id="CHEBI:18420"/>
    </ligand>
</feature>
<sequence length="424" mass="46071">MEDKIVSVTAQQIIDCKCRPAVEVEVRTESGAIGRGAAPTGTSVGMHEAFVLRDGDKSTYGGLSVHKAVEKAEKVIGPALVGMNVFDQRAIDEKMIALDGTPDKKSLGGNTIYSVSIATFRAAADARRIPLYNHIAGGDVKTVPVPCFNVINGGKYEGFTQSFNEFLIVPYGTDSIDLSIEMAVTVFQKLGEVLTSHLGHKPQVASSYGYAAPSDDPEVLLGLMQQAIDACGYTGCIAFALDCASSEVYDAETRTYLLKSKRVTTDELIAYAKELTSKFDFVFIEDLLDENDWEGYIKANRELDRTLILGDDLTVTKLDYLKRAYETHAVSGFILKPNQVGTITEALDAYQFADSHGMIAVPSGRSGGVVDDVVMDFSVGLQVPFQKNGAPRSGERIEKLNFLMRANARSAGSRLYDIKPLLKF</sequence>
<feature type="binding site" evidence="10">
    <location>
        <position position="365"/>
    </location>
    <ligand>
        <name>(2R)-2-phosphoglycerate</name>
        <dbReference type="ChEBI" id="CHEBI:58289"/>
    </ligand>
</feature>
<dbReference type="SMART" id="SM01192">
    <property type="entry name" value="Enolase_C"/>
    <property type="match status" value="1"/>
</dbReference>
<keyword evidence="5 10" id="KW-0964">Secreted</keyword>
<dbReference type="EC" id="4.2.1.11" evidence="3 10"/>
<evidence type="ECO:0000256" key="10">
    <source>
        <dbReference type="HAMAP-Rule" id="MF_00318"/>
    </source>
</evidence>
<gene>
    <name evidence="10" type="primary">eno</name>
    <name evidence="14" type="ORF">EFQ99_19525</name>
</gene>
<evidence type="ECO:0000313" key="15">
    <source>
        <dbReference type="Proteomes" id="UP000278823"/>
    </source>
</evidence>
<evidence type="ECO:0000259" key="13">
    <source>
        <dbReference type="SMART" id="SM01193"/>
    </source>
</evidence>
<name>A0A432PIQ8_9HYPH</name>
<feature type="binding site" evidence="10 11">
    <location>
        <position position="242"/>
    </location>
    <ligand>
        <name>Mg(2+)</name>
        <dbReference type="ChEBI" id="CHEBI:18420"/>
    </ligand>
</feature>
<dbReference type="GO" id="GO:0006096">
    <property type="term" value="P:glycolytic process"/>
    <property type="evidence" value="ECO:0007669"/>
    <property type="project" value="UniProtKB-UniRule"/>
</dbReference>
<feature type="binding site" evidence="10">
    <location>
        <position position="387"/>
    </location>
    <ligand>
        <name>(2R)-2-phosphoglycerate</name>
        <dbReference type="ChEBI" id="CHEBI:58289"/>
    </ligand>
</feature>
<comment type="cofactor">
    <cofactor evidence="10">
        <name>Mg(2+)</name>
        <dbReference type="ChEBI" id="CHEBI:18420"/>
    </cofactor>
    <text evidence="10">Binds a second Mg(2+) ion via substrate during catalysis.</text>
</comment>
<dbReference type="HAMAP" id="MF_00318">
    <property type="entry name" value="Enolase"/>
    <property type="match status" value="1"/>
</dbReference>
<dbReference type="InterPro" id="IPR020810">
    <property type="entry name" value="Enolase_C"/>
</dbReference>
<accession>A0A432PIQ8</accession>
<comment type="function">
    <text evidence="9 10">Catalyzes the reversible conversion of 2-phosphoglycerate (2-PG) into phosphoenolpyruvate (PEP). It is essential for the degradation of carbohydrates via glycolysis.</text>
</comment>
<dbReference type="Proteomes" id="UP000278823">
    <property type="component" value="Unassembled WGS sequence"/>
</dbReference>
<dbReference type="GO" id="GO:0005576">
    <property type="term" value="C:extracellular region"/>
    <property type="evidence" value="ECO:0007669"/>
    <property type="project" value="UniProtKB-SubCell"/>
</dbReference>
<dbReference type="SFLD" id="SFLDS00001">
    <property type="entry name" value="Enolase"/>
    <property type="match status" value="1"/>
</dbReference>
<dbReference type="Gene3D" id="3.20.20.120">
    <property type="entry name" value="Enolase-like C-terminal domain"/>
    <property type="match status" value="1"/>
</dbReference>
<keyword evidence="10" id="KW-0963">Cytoplasm</keyword>
<comment type="pathway">
    <text evidence="1 10">Carbohydrate degradation; glycolysis; pyruvate from D-glyceraldehyde 3-phosphate: step 4/5.</text>
</comment>
<dbReference type="RefSeq" id="WP_126922721.1">
    <property type="nucleotide sequence ID" value="NZ_ML133691.1"/>
</dbReference>
<protein>
    <recommendedName>
        <fullName evidence="4 10">Enolase</fullName>
        <ecNumber evidence="3 10">4.2.1.11</ecNumber>
    </recommendedName>
    <alternativeName>
        <fullName evidence="10">2-phospho-D-glycerate hydro-lyase</fullName>
    </alternativeName>
    <alternativeName>
        <fullName evidence="10">2-phosphoglycerate dehydratase</fullName>
    </alternativeName>
</protein>
<keyword evidence="8 10" id="KW-0456">Lyase</keyword>
<feature type="binding site" evidence="10">
    <location>
        <position position="336"/>
    </location>
    <ligand>
        <name>(2R)-2-phosphoglycerate</name>
        <dbReference type="ChEBI" id="CHEBI:58289"/>
    </ligand>
</feature>
<dbReference type="Gene3D" id="3.30.390.10">
    <property type="entry name" value="Enolase-like, N-terminal domain"/>
    <property type="match status" value="1"/>
</dbReference>
<evidence type="ECO:0000256" key="2">
    <source>
        <dbReference type="ARBA" id="ARBA00009604"/>
    </source>
</evidence>
<evidence type="ECO:0000256" key="4">
    <source>
        <dbReference type="ARBA" id="ARBA00017068"/>
    </source>
</evidence>
<dbReference type="InterPro" id="IPR000941">
    <property type="entry name" value="Enolase"/>
</dbReference>
<evidence type="ECO:0000259" key="12">
    <source>
        <dbReference type="SMART" id="SM01192"/>
    </source>
</evidence>
<keyword evidence="10 11" id="KW-0479">Metal-binding</keyword>
<dbReference type="PANTHER" id="PTHR11902">
    <property type="entry name" value="ENOLASE"/>
    <property type="match status" value="1"/>
</dbReference>
<dbReference type="GO" id="GO:0004634">
    <property type="term" value="F:phosphopyruvate hydratase activity"/>
    <property type="evidence" value="ECO:0007669"/>
    <property type="project" value="UniProtKB-UniRule"/>
</dbReference>
<dbReference type="Pfam" id="PF03952">
    <property type="entry name" value="Enolase_N"/>
    <property type="match status" value="1"/>
</dbReference>
<evidence type="ECO:0000256" key="8">
    <source>
        <dbReference type="ARBA" id="ARBA00023239"/>
    </source>
</evidence>
<dbReference type="EMBL" id="RJTH01000006">
    <property type="protein sequence ID" value="RUM24138.1"/>
    <property type="molecule type" value="Genomic_DNA"/>
</dbReference>
<organism evidence="14 15">
    <name type="scientific">Rhizobium vallis</name>
    <dbReference type="NCBI Taxonomy" id="634290"/>
    <lineage>
        <taxon>Bacteria</taxon>
        <taxon>Pseudomonadati</taxon>
        <taxon>Pseudomonadota</taxon>
        <taxon>Alphaproteobacteria</taxon>
        <taxon>Hyphomicrobiales</taxon>
        <taxon>Rhizobiaceae</taxon>
        <taxon>Rhizobium/Agrobacterium group</taxon>
        <taxon>Rhizobium</taxon>
    </lineage>
</organism>
<keyword evidence="7 10" id="KW-0324">Glycolysis</keyword>
<dbReference type="InterPro" id="IPR029017">
    <property type="entry name" value="Enolase-like_N"/>
</dbReference>
<dbReference type="GO" id="GO:0009986">
    <property type="term" value="C:cell surface"/>
    <property type="evidence" value="ECO:0007669"/>
    <property type="project" value="UniProtKB-SubCell"/>
</dbReference>
<keyword evidence="6 10" id="KW-0460">Magnesium</keyword>
<evidence type="ECO:0000256" key="3">
    <source>
        <dbReference type="ARBA" id="ARBA00012058"/>
    </source>
</evidence>
<reference evidence="15" key="1">
    <citation type="submission" date="2018-11" db="EMBL/GenBank/DDBJ databases">
        <title>Rhizobium chutanense sp. nov., isolated from root nodules of Phaseolus vulgaris in China.</title>
        <authorList>
            <person name="Huo Y."/>
        </authorList>
    </citation>
    <scope>NUCLEOTIDE SEQUENCE [LARGE SCALE GENOMIC DNA]</scope>
    <source>
        <strain evidence="15">CCBAU 65647</strain>
    </source>
</reference>
<dbReference type="GO" id="GO:0000287">
    <property type="term" value="F:magnesium ion binding"/>
    <property type="evidence" value="ECO:0007669"/>
    <property type="project" value="UniProtKB-UniRule"/>
</dbReference>
<dbReference type="OrthoDB" id="2059543at2"/>
<feature type="binding site" evidence="10 11">
    <location>
        <position position="285"/>
    </location>
    <ligand>
        <name>Mg(2+)</name>
        <dbReference type="ChEBI" id="CHEBI:18420"/>
    </ligand>
</feature>
<evidence type="ECO:0000256" key="11">
    <source>
        <dbReference type="PIRSR" id="PIRSR001400-3"/>
    </source>
</evidence>
<feature type="active site" description="Proton acceptor" evidence="10">
    <location>
        <position position="336"/>
    </location>
</feature>
<evidence type="ECO:0000256" key="6">
    <source>
        <dbReference type="ARBA" id="ARBA00022842"/>
    </source>
</evidence>
<evidence type="ECO:0000256" key="9">
    <source>
        <dbReference type="ARBA" id="ARBA00045763"/>
    </source>
</evidence>
<dbReference type="InterPro" id="IPR020811">
    <property type="entry name" value="Enolase_N"/>
</dbReference>
<dbReference type="AlphaFoldDB" id="A0A432PIQ8"/>
<dbReference type="CDD" id="cd03313">
    <property type="entry name" value="enolase"/>
    <property type="match status" value="1"/>
</dbReference>
<proteinExistence type="inferred from homology"/>
<evidence type="ECO:0000313" key="14">
    <source>
        <dbReference type="EMBL" id="RUM24138.1"/>
    </source>
</evidence>
<dbReference type="PRINTS" id="PR00148">
    <property type="entry name" value="ENOLASE"/>
</dbReference>
<comment type="subcellular location">
    <subcellularLocation>
        <location evidence="10">Cytoplasm</location>
    </subcellularLocation>
    <subcellularLocation>
        <location evidence="10">Secreted</location>
    </subcellularLocation>
    <subcellularLocation>
        <location evidence="10">Cell surface</location>
    </subcellularLocation>
    <text evidence="10">Fractions of enolase are present in both the cytoplasm and on the cell surface.</text>
</comment>
<dbReference type="UniPathway" id="UPA00109">
    <property type="reaction ID" value="UER00187"/>
</dbReference>
<dbReference type="SUPFAM" id="SSF54826">
    <property type="entry name" value="Enolase N-terminal domain-like"/>
    <property type="match status" value="1"/>
</dbReference>
<comment type="cofactor">
    <cofactor evidence="11">
        <name>Mg(2+)</name>
        <dbReference type="ChEBI" id="CHEBI:18420"/>
    </cofactor>
    <text evidence="11">Mg(2+) is required for catalysis and for stabilizing the dimer.</text>
</comment>
<comment type="caution">
    <text evidence="14">The sequence shown here is derived from an EMBL/GenBank/DDBJ whole genome shotgun (WGS) entry which is preliminary data.</text>
</comment>
<comment type="caution">
    <text evidence="10">Lacks conserved residue(s) required for the propagation of feature annotation.</text>
</comment>
<feature type="domain" description="Enolase N-terminal" evidence="13">
    <location>
        <begin position="5"/>
        <end position="135"/>
    </location>
</feature>
<dbReference type="SMART" id="SM01193">
    <property type="entry name" value="Enolase_N"/>
    <property type="match status" value="1"/>
</dbReference>
<dbReference type="PANTHER" id="PTHR11902:SF1">
    <property type="entry name" value="ENOLASE"/>
    <property type="match status" value="1"/>
</dbReference>
<dbReference type="SUPFAM" id="SSF51604">
    <property type="entry name" value="Enolase C-terminal domain-like"/>
    <property type="match status" value="1"/>
</dbReference>
<evidence type="ECO:0000256" key="7">
    <source>
        <dbReference type="ARBA" id="ARBA00023152"/>
    </source>
</evidence>
<evidence type="ECO:0000256" key="5">
    <source>
        <dbReference type="ARBA" id="ARBA00022525"/>
    </source>
</evidence>
<dbReference type="Pfam" id="PF00113">
    <property type="entry name" value="Enolase_C"/>
    <property type="match status" value="1"/>
</dbReference>
<dbReference type="InterPro" id="IPR036849">
    <property type="entry name" value="Enolase-like_C_sf"/>
</dbReference>
<dbReference type="PIRSF" id="PIRSF001400">
    <property type="entry name" value="Enolase"/>
    <property type="match status" value="1"/>
</dbReference>
<feature type="binding site" evidence="10">
    <location>
        <position position="366"/>
    </location>
    <ligand>
        <name>(2R)-2-phosphoglycerate</name>
        <dbReference type="ChEBI" id="CHEBI:58289"/>
    </ligand>
</feature>
<keyword evidence="14" id="KW-0670">Pyruvate</keyword>
<dbReference type="GO" id="GO:0000015">
    <property type="term" value="C:phosphopyruvate hydratase complex"/>
    <property type="evidence" value="ECO:0007669"/>
    <property type="project" value="InterPro"/>
</dbReference>
<evidence type="ECO:0000256" key="1">
    <source>
        <dbReference type="ARBA" id="ARBA00005031"/>
    </source>
</evidence>